<gene>
    <name evidence="2" type="ORF">M5J11_10280</name>
    <name evidence="3" type="ORF">PG365_05030</name>
</gene>
<dbReference type="Proteomes" id="UP001057142">
    <property type="component" value="Chromosome"/>
</dbReference>
<dbReference type="SUPFAM" id="SSF54909">
    <property type="entry name" value="Dimeric alpha+beta barrel"/>
    <property type="match status" value="1"/>
</dbReference>
<dbReference type="PANTHER" id="PTHR37811:SF2">
    <property type="entry name" value="ABM DOMAIN-CONTAINING PROTEIN"/>
    <property type="match status" value="1"/>
</dbReference>
<dbReference type="RefSeq" id="WP_163860793.1">
    <property type="nucleotide sequence ID" value="NZ_CP048796.1"/>
</dbReference>
<dbReference type="Proteomes" id="UP001222403">
    <property type="component" value="Chromosome"/>
</dbReference>
<feature type="domain" description="ABM" evidence="1">
    <location>
        <begin position="1"/>
        <end position="76"/>
    </location>
</feature>
<accession>A0AAX3RYN1</accession>
<evidence type="ECO:0000313" key="5">
    <source>
        <dbReference type="Proteomes" id="UP001222403"/>
    </source>
</evidence>
<evidence type="ECO:0000313" key="2">
    <source>
        <dbReference type="EMBL" id="USB35240.1"/>
    </source>
</evidence>
<keyword evidence="4" id="KW-1185">Reference proteome</keyword>
<dbReference type="AlphaFoldDB" id="A0AAX3RYN1"/>
<reference evidence="3" key="2">
    <citation type="submission" date="2023-01" db="EMBL/GenBank/DDBJ databases">
        <title>The prevalence of carbapenem-resistant bacteria in aquaculture in China and the genetic diversity of carbapenem-resistant genes.</title>
        <authorList>
            <person name="Wen R."/>
        </authorList>
    </citation>
    <scope>NUCLEOTIDE SEQUENCE</scope>
    <source>
        <strain evidence="3">PVA41-chromosome</strain>
    </source>
</reference>
<proteinExistence type="predicted"/>
<dbReference type="EMBL" id="CP097327">
    <property type="protein sequence ID" value="USB35240.1"/>
    <property type="molecule type" value="Genomic_DNA"/>
</dbReference>
<dbReference type="InterPro" id="IPR052936">
    <property type="entry name" value="Jasmonate_Hydroxylase-like"/>
</dbReference>
<dbReference type="Gene3D" id="3.30.70.100">
    <property type="match status" value="1"/>
</dbReference>
<sequence length="106" mass="12348">MIAVIFEVQIQPNQQTRYLALAEELKTLLTNVSGFIAIERFQSLSTAGKMLSLSWWKDEDAVLQWKNHVLHAKAQQEGRESIFSYYKISITHLVREYSFKKDNDNV</sequence>
<evidence type="ECO:0000313" key="4">
    <source>
        <dbReference type="Proteomes" id="UP001057142"/>
    </source>
</evidence>
<dbReference type="EMBL" id="CP116222">
    <property type="protein sequence ID" value="WFC07747.1"/>
    <property type="molecule type" value="Genomic_DNA"/>
</dbReference>
<organism evidence="3 5">
    <name type="scientific">Providencia vermicola</name>
    <dbReference type="NCBI Taxonomy" id="333965"/>
    <lineage>
        <taxon>Bacteria</taxon>
        <taxon>Pseudomonadati</taxon>
        <taxon>Pseudomonadota</taxon>
        <taxon>Gammaproteobacteria</taxon>
        <taxon>Enterobacterales</taxon>
        <taxon>Morganellaceae</taxon>
        <taxon>Providencia</taxon>
    </lineage>
</organism>
<evidence type="ECO:0000313" key="3">
    <source>
        <dbReference type="EMBL" id="WFC07747.1"/>
    </source>
</evidence>
<keyword evidence="3" id="KW-0560">Oxidoreductase</keyword>
<protein>
    <submittedName>
        <fullName evidence="3">Antibiotic biosynthesis monooxygenase</fullName>
    </submittedName>
</protein>
<evidence type="ECO:0000259" key="1">
    <source>
        <dbReference type="Pfam" id="PF03992"/>
    </source>
</evidence>
<dbReference type="GO" id="GO:0004497">
    <property type="term" value="F:monooxygenase activity"/>
    <property type="evidence" value="ECO:0007669"/>
    <property type="project" value="UniProtKB-KW"/>
</dbReference>
<keyword evidence="3" id="KW-0503">Monooxygenase</keyword>
<dbReference type="Pfam" id="PF03992">
    <property type="entry name" value="ABM"/>
    <property type="match status" value="1"/>
</dbReference>
<name>A0AAX3RYN1_9GAMM</name>
<reference evidence="2" key="1">
    <citation type="journal article" date="2022" name="Front. Microbiol.">
        <title>Identification of a novel aminoglycoside O-nucleotidyltransferase AadA33 in Providencia vermicola.</title>
        <authorList>
            <person name="Feng C."/>
            <person name="Gao M."/>
            <person name="Jiang W."/>
            <person name="Shi W."/>
            <person name="Li A."/>
            <person name="Liu S."/>
            <person name="Zhang L."/>
            <person name="Zhang X."/>
            <person name="Li Q."/>
            <person name="Lin H."/>
            <person name="Lu J."/>
            <person name="Li K."/>
            <person name="Zhang H."/>
            <person name="Hu Y."/>
            <person name="Bao Q."/>
            <person name="Lin X."/>
        </authorList>
    </citation>
    <scope>NUCLEOTIDE SEQUENCE</scope>
    <source>
        <strain evidence="2">P13</strain>
    </source>
</reference>
<dbReference type="InterPro" id="IPR007138">
    <property type="entry name" value="ABM_dom"/>
</dbReference>
<dbReference type="InterPro" id="IPR011008">
    <property type="entry name" value="Dimeric_a/b-barrel"/>
</dbReference>
<dbReference type="PANTHER" id="PTHR37811">
    <property type="entry name" value="BLL5343 PROTEIN"/>
    <property type="match status" value="1"/>
</dbReference>